<organism evidence="5 6">
    <name type="scientific">Actinidia chinensis var. chinensis</name>
    <name type="common">Chinese soft-hair kiwi</name>
    <dbReference type="NCBI Taxonomy" id="1590841"/>
    <lineage>
        <taxon>Eukaryota</taxon>
        <taxon>Viridiplantae</taxon>
        <taxon>Streptophyta</taxon>
        <taxon>Embryophyta</taxon>
        <taxon>Tracheophyta</taxon>
        <taxon>Spermatophyta</taxon>
        <taxon>Magnoliopsida</taxon>
        <taxon>eudicotyledons</taxon>
        <taxon>Gunneridae</taxon>
        <taxon>Pentapetalae</taxon>
        <taxon>asterids</taxon>
        <taxon>Ericales</taxon>
        <taxon>Actinidiaceae</taxon>
        <taxon>Actinidia</taxon>
    </lineage>
</organism>
<keyword evidence="1" id="KW-0813">Transport</keyword>
<evidence type="ECO:0000256" key="1">
    <source>
        <dbReference type="ARBA" id="ARBA00022982"/>
    </source>
</evidence>
<evidence type="ECO:0000256" key="3">
    <source>
        <dbReference type="ARBA" id="ARBA00023284"/>
    </source>
</evidence>
<keyword evidence="1" id="KW-0249">Electron transport</keyword>
<dbReference type="OMA" id="NWSIVRQ"/>
<evidence type="ECO:0000256" key="2">
    <source>
        <dbReference type="ARBA" id="ARBA00023157"/>
    </source>
</evidence>
<evidence type="ECO:0000259" key="4">
    <source>
        <dbReference type="PROSITE" id="PS51352"/>
    </source>
</evidence>
<reference evidence="5 6" key="1">
    <citation type="submission" date="2017-07" db="EMBL/GenBank/DDBJ databases">
        <title>An improved, manually edited Actinidia chinensis var. chinensis (kiwifruit) genome highlights the challenges associated with draft genomes and gene prediction in plants.</title>
        <authorList>
            <person name="Pilkington S."/>
            <person name="Crowhurst R."/>
            <person name="Hilario E."/>
            <person name="Nardozza S."/>
            <person name="Fraser L."/>
            <person name="Peng Y."/>
            <person name="Gunaseelan K."/>
            <person name="Simpson R."/>
            <person name="Tahir J."/>
            <person name="Deroles S."/>
            <person name="Templeton K."/>
            <person name="Luo Z."/>
            <person name="Davy M."/>
            <person name="Cheng C."/>
            <person name="Mcneilage M."/>
            <person name="Scaglione D."/>
            <person name="Liu Y."/>
            <person name="Zhang Q."/>
            <person name="Datson P."/>
            <person name="De Silva N."/>
            <person name="Gardiner S."/>
            <person name="Bassett H."/>
            <person name="Chagne D."/>
            <person name="Mccallum J."/>
            <person name="Dzierzon H."/>
            <person name="Deng C."/>
            <person name="Wang Y.-Y."/>
            <person name="Barron N."/>
            <person name="Manako K."/>
            <person name="Bowen J."/>
            <person name="Foster T."/>
            <person name="Erridge Z."/>
            <person name="Tiffin H."/>
            <person name="Waite C."/>
            <person name="Davies K."/>
            <person name="Grierson E."/>
            <person name="Laing W."/>
            <person name="Kirk R."/>
            <person name="Chen X."/>
            <person name="Wood M."/>
            <person name="Montefiori M."/>
            <person name="Brummell D."/>
            <person name="Schwinn K."/>
            <person name="Catanach A."/>
            <person name="Fullerton C."/>
            <person name="Li D."/>
            <person name="Meiyalaghan S."/>
            <person name="Nieuwenhuizen N."/>
            <person name="Read N."/>
            <person name="Prakash R."/>
            <person name="Hunter D."/>
            <person name="Zhang H."/>
            <person name="Mckenzie M."/>
            <person name="Knabel M."/>
            <person name="Harris A."/>
            <person name="Allan A."/>
            <person name="Chen A."/>
            <person name="Janssen B."/>
            <person name="Plunkett B."/>
            <person name="Dwamena C."/>
            <person name="Voogd C."/>
            <person name="Leif D."/>
            <person name="Lafferty D."/>
            <person name="Souleyre E."/>
            <person name="Varkonyi-Gasic E."/>
            <person name="Gambi F."/>
            <person name="Hanley J."/>
            <person name="Yao J.-L."/>
            <person name="Cheung J."/>
            <person name="David K."/>
            <person name="Warren B."/>
            <person name="Marsh K."/>
            <person name="Snowden K."/>
            <person name="Lin-Wang K."/>
            <person name="Brian L."/>
            <person name="Martinez-Sanchez M."/>
            <person name="Wang M."/>
            <person name="Ileperuma N."/>
            <person name="Macnee N."/>
            <person name="Campin R."/>
            <person name="Mcatee P."/>
            <person name="Drummond R."/>
            <person name="Espley R."/>
            <person name="Ireland H."/>
            <person name="Wu R."/>
            <person name="Atkinson R."/>
            <person name="Karunairetnam S."/>
            <person name="Bulley S."/>
            <person name="Chunkath S."/>
            <person name="Hanley Z."/>
            <person name="Storey R."/>
            <person name="Thrimawithana A."/>
            <person name="Thomson S."/>
            <person name="David C."/>
            <person name="Testolin R."/>
        </authorList>
    </citation>
    <scope>NUCLEOTIDE SEQUENCE [LARGE SCALE GENOMIC DNA]</scope>
    <source>
        <strain evidence="6">cv. Red5</strain>
        <tissue evidence="5">Young leaf</tissue>
    </source>
</reference>
<gene>
    <name evidence="5" type="ORF">CEY00_Acc15360</name>
</gene>
<feature type="domain" description="Thioredoxin" evidence="4">
    <location>
        <begin position="72"/>
        <end position="189"/>
    </location>
</feature>
<evidence type="ECO:0000313" key="5">
    <source>
        <dbReference type="EMBL" id="PSS11087.1"/>
    </source>
</evidence>
<dbReference type="FunCoup" id="A0A2R6QMD9">
    <property type="interactions" value="2290"/>
</dbReference>
<name>A0A2R6QMD9_ACTCC</name>
<reference evidence="6" key="2">
    <citation type="journal article" date="2018" name="BMC Genomics">
        <title>A manually annotated Actinidia chinensis var. chinensis (kiwifruit) genome highlights the challenges associated with draft genomes and gene prediction in plants.</title>
        <authorList>
            <person name="Pilkington S.M."/>
            <person name="Crowhurst R."/>
            <person name="Hilario E."/>
            <person name="Nardozza S."/>
            <person name="Fraser L."/>
            <person name="Peng Y."/>
            <person name="Gunaseelan K."/>
            <person name="Simpson R."/>
            <person name="Tahir J."/>
            <person name="Deroles S.C."/>
            <person name="Templeton K."/>
            <person name="Luo Z."/>
            <person name="Davy M."/>
            <person name="Cheng C."/>
            <person name="McNeilage M."/>
            <person name="Scaglione D."/>
            <person name="Liu Y."/>
            <person name="Zhang Q."/>
            <person name="Datson P."/>
            <person name="De Silva N."/>
            <person name="Gardiner S.E."/>
            <person name="Bassett H."/>
            <person name="Chagne D."/>
            <person name="McCallum J."/>
            <person name="Dzierzon H."/>
            <person name="Deng C."/>
            <person name="Wang Y.Y."/>
            <person name="Barron L."/>
            <person name="Manako K."/>
            <person name="Bowen J."/>
            <person name="Foster T.M."/>
            <person name="Erridge Z.A."/>
            <person name="Tiffin H."/>
            <person name="Waite C.N."/>
            <person name="Davies K.M."/>
            <person name="Grierson E.P."/>
            <person name="Laing W.A."/>
            <person name="Kirk R."/>
            <person name="Chen X."/>
            <person name="Wood M."/>
            <person name="Montefiori M."/>
            <person name="Brummell D.A."/>
            <person name="Schwinn K.E."/>
            <person name="Catanach A."/>
            <person name="Fullerton C."/>
            <person name="Li D."/>
            <person name="Meiyalaghan S."/>
            <person name="Nieuwenhuizen N."/>
            <person name="Read N."/>
            <person name="Prakash R."/>
            <person name="Hunter D."/>
            <person name="Zhang H."/>
            <person name="McKenzie M."/>
            <person name="Knabel M."/>
            <person name="Harris A."/>
            <person name="Allan A.C."/>
            <person name="Gleave A."/>
            <person name="Chen A."/>
            <person name="Janssen B.J."/>
            <person name="Plunkett B."/>
            <person name="Ampomah-Dwamena C."/>
            <person name="Voogd C."/>
            <person name="Leif D."/>
            <person name="Lafferty D."/>
            <person name="Souleyre E.J.F."/>
            <person name="Varkonyi-Gasic E."/>
            <person name="Gambi F."/>
            <person name="Hanley J."/>
            <person name="Yao J.L."/>
            <person name="Cheung J."/>
            <person name="David K.M."/>
            <person name="Warren B."/>
            <person name="Marsh K."/>
            <person name="Snowden K.C."/>
            <person name="Lin-Wang K."/>
            <person name="Brian L."/>
            <person name="Martinez-Sanchez M."/>
            <person name="Wang M."/>
            <person name="Ileperuma N."/>
            <person name="Macnee N."/>
            <person name="Campin R."/>
            <person name="McAtee P."/>
            <person name="Drummond R.S.M."/>
            <person name="Espley R.V."/>
            <person name="Ireland H.S."/>
            <person name="Wu R."/>
            <person name="Atkinson R.G."/>
            <person name="Karunairetnam S."/>
            <person name="Bulley S."/>
            <person name="Chunkath S."/>
            <person name="Hanley Z."/>
            <person name="Storey R."/>
            <person name="Thrimawithana A.H."/>
            <person name="Thomson S."/>
            <person name="David C."/>
            <person name="Testolin R."/>
            <person name="Huang H."/>
            <person name="Hellens R.P."/>
            <person name="Schaffer R.J."/>
        </authorList>
    </citation>
    <scope>NUCLEOTIDE SEQUENCE [LARGE SCALE GENOMIC DNA]</scope>
    <source>
        <strain evidence="6">cv. Red5</strain>
    </source>
</reference>
<dbReference type="CDD" id="cd02947">
    <property type="entry name" value="TRX_family"/>
    <property type="match status" value="1"/>
</dbReference>
<dbReference type="PANTHER" id="PTHR10438">
    <property type="entry name" value="THIOREDOXIN"/>
    <property type="match status" value="1"/>
</dbReference>
<dbReference type="FunFam" id="3.40.30.10:FF:000245">
    <property type="entry name" value="Thioredoxin"/>
    <property type="match status" value="1"/>
</dbReference>
<protein>
    <submittedName>
        <fullName evidence="5">Thioredoxin like</fullName>
    </submittedName>
</protein>
<keyword evidence="3" id="KW-0676">Redox-active center</keyword>
<dbReference type="Pfam" id="PF00085">
    <property type="entry name" value="Thioredoxin"/>
    <property type="match status" value="1"/>
</dbReference>
<sequence length="189" mass="21113">MRRNATILQHLIRRNKLSLPFLDETLNASANTTASYSNSLISSIPSFNSTVTLTTTAKSELPQSFSLRRSLCSSSSGSSNIVVIDSEEKFSSSLHKVQDEALPAIFYFTAIWCGPCRLLYPIIEQLSEKYPHVTIYKIDIDQEGLGRKLSELNIHSVPTLHFFKDGKKASEVVGADLQRLKDTMEILCK</sequence>
<dbReference type="InterPro" id="IPR013766">
    <property type="entry name" value="Thioredoxin_domain"/>
</dbReference>
<dbReference type="EMBL" id="NKQK01000014">
    <property type="protein sequence ID" value="PSS11087.1"/>
    <property type="molecule type" value="Genomic_DNA"/>
</dbReference>
<dbReference type="OrthoDB" id="2121326at2759"/>
<dbReference type="InParanoid" id="A0A2R6QMD9"/>
<dbReference type="Gramene" id="PSS11087">
    <property type="protein sequence ID" value="PSS11087"/>
    <property type="gene ID" value="CEY00_Acc15360"/>
</dbReference>
<dbReference type="SUPFAM" id="SSF52833">
    <property type="entry name" value="Thioredoxin-like"/>
    <property type="match status" value="1"/>
</dbReference>
<dbReference type="Gene3D" id="3.40.30.10">
    <property type="entry name" value="Glutaredoxin"/>
    <property type="match status" value="1"/>
</dbReference>
<keyword evidence="6" id="KW-1185">Reference proteome</keyword>
<comment type="caution">
    <text evidence="5">The sequence shown here is derived from an EMBL/GenBank/DDBJ whole genome shotgun (WGS) entry which is preliminary data.</text>
</comment>
<dbReference type="STRING" id="1590841.A0A2R6QMD9"/>
<evidence type="ECO:0000313" key="6">
    <source>
        <dbReference type="Proteomes" id="UP000241394"/>
    </source>
</evidence>
<keyword evidence="2" id="KW-1015">Disulfide bond</keyword>
<accession>A0A2R6QMD9</accession>
<dbReference type="AlphaFoldDB" id="A0A2R6QMD9"/>
<proteinExistence type="predicted"/>
<dbReference type="InterPro" id="IPR050620">
    <property type="entry name" value="Thioredoxin_H-type-like"/>
</dbReference>
<dbReference type="Proteomes" id="UP000241394">
    <property type="component" value="Chromosome LG14"/>
</dbReference>
<dbReference type="PROSITE" id="PS51352">
    <property type="entry name" value="THIOREDOXIN_2"/>
    <property type="match status" value="1"/>
</dbReference>
<dbReference type="PANTHER" id="PTHR10438:SF405">
    <property type="entry name" value="THIOREDOXIN DOMAIN-CONTAINING PROTEIN"/>
    <property type="match status" value="1"/>
</dbReference>
<dbReference type="InterPro" id="IPR036249">
    <property type="entry name" value="Thioredoxin-like_sf"/>
</dbReference>